<evidence type="ECO:0000259" key="3">
    <source>
        <dbReference type="Pfam" id="PF02777"/>
    </source>
</evidence>
<dbReference type="SUPFAM" id="SSF54719">
    <property type="entry name" value="Fe,Mn superoxide dismutase (SOD), C-terminal domain"/>
    <property type="match status" value="1"/>
</dbReference>
<proteinExistence type="predicted"/>
<dbReference type="SUPFAM" id="SSF46609">
    <property type="entry name" value="Fe,Mn superoxide dismutase (SOD), N-terminal domain"/>
    <property type="match status" value="1"/>
</dbReference>
<reference evidence="5" key="1">
    <citation type="journal article" date="2017" name="Nat. Ecol. Evol.">
        <title>Genome expansion and lineage-specific genetic innovations in the forest pathogenic fungi Armillaria.</title>
        <authorList>
            <person name="Sipos G."/>
            <person name="Prasanna A.N."/>
            <person name="Walter M.C."/>
            <person name="O'Connor E."/>
            <person name="Balint B."/>
            <person name="Krizsan K."/>
            <person name="Kiss B."/>
            <person name="Hess J."/>
            <person name="Varga T."/>
            <person name="Slot J."/>
            <person name="Riley R."/>
            <person name="Boka B."/>
            <person name="Rigling D."/>
            <person name="Barry K."/>
            <person name="Lee J."/>
            <person name="Mihaltcheva S."/>
            <person name="LaButti K."/>
            <person name="Lipzen A."/>
            <person name="Waldron R."/>
            <person name="Moloney N.M."/>
            <person name="Sperisen C."/>
            <person name="Kredics L."/>
            <person name="Vagvoelgyi C."/>
            <person name="Patrignani A."/>
            <person name="Fitzpatrick D."/>
            <person name="Nagy I."/>
            <person name="Doyle S."/>
            <person name="Anderson J.B."/>
            <person name="Grigoriev I.V."/>
            <person name="Gueldener U."/>
            <person name="Muensterkoetter M."/>
            <person name="Nagy L.G."/>
        </authorList>
    </citation>
    <scope>NUCLEOTIDE SEQUENCE [LARGE SCALE GENOMIC DNA]</scope>
    <source>
        <strain evidence="5">Ar21-2</strain>
    </source>
</reference>
<dbReference type="PANTHER" id="PTHR43595:SF2">
    <property type="entry name" value="SMALL RIBOSOMAL SUBUNIT PROTEIN MS42"/>
    <property type="match status" value="1"/>
</dbReference>
<dbReference type="PANTHER" id="PTHR43595">
    <property type="entry name" value="37S RIBOSOMAL PROTEIN S26, MITOCHONDRIAL"/>
    <property type="match status" value="1"/>
</dbReference>
<dbReference type="Gene3D" id="3.55.40.20">
    <property type="entry name" value="Iron/manganese superoxide dismutase, C-terminal domain"/>
    <property type="match status" value="2"/>
</dbReference>
<dbReference type="STRING" id="47427.A0A2H3E3Z0"/>
<name>A0A2H3E3Z0_ARMGA</name>
<evidence type="ECO:0000256" key="2">
    <source>
        <dbReference type="SAM" id="MobiDB-lite"/>
    </source>
</evidence>
<accession>A0A2H3E3Z0</accession>
<dbReference type="InterPro" id="IPR036314">
    <property type="entry name" value="SOD_C_sf"/>
</dbReference>
<gene>
    <name evidence="4" type="ORF">ARMGADRAFT_954324</name>
</gene>
<dbReference type="OrthoDB" id="275227at2759"/>
<dbReference type="Proteomes" id="UP000217790">
    <property type="component" value="Unassembled WGS sequence"/>
</dbReference>
<feature type="region of interest" description="Disordered" evidence="2">
    <location>
        <begin position="231"/>
        <end position="321"/>
    </location>
</feature>
<feature type="domain" description="Manganese/iron superoxide dismutase C-terminal" evidence="3">
    <location>
        <begin position="133"/>
        <end position="189"/>
    </location>
</feature>
<dbReference type="GO" id="GO:0005737">
    <property type="term" value="C:cytoplasm"/>
    <property type="evidence" value="ECO:0007669"/>
    <property type="project" value="TreeGrafter"/>
</dbReference>
<protein>
    <submittedName>
        <fullName evidence="4">Manganese and iron superoxide dismutase</fullName>
    </submittedName>
</protein>
<keyword evidence="5" id="KW-1185">Reference proteome</keyword>
<dbReference type="InterPro" id="IPR036324">
    <property type="entry name" value="Mn/Fe_SOD_N_sf"/>
</dbReference>
<dbReference type="EMBL" id="KZ293645">
    <property type="protein sequence ID" value="PBL02160.1"/>
    <property type="molecule type" value="Genomic_DNA"/>
</dbReference>
<feature type="compositionally biased region" description="Polar residues" evidence="2">
    <location>
        <begin position="292"/>
        <end position="312"/>
    </location>
</feature>
<dbReference type="AlphaFoldDB" id="A0A2H3E3Z0"/>
<comment type="function">
    <text evidence="1">Component of the mitochondrial ribosome (mitoribosome), a dedicated translation machinery responsible for the synthesis of mitochondrial genome-encoded proteins, including at least some of the essential transmembrane subunits of the mitochondrial respiratory chain. The mitoribosomes are attached to the mitochondrial inner membrane and translation products are cotranslationally integrated into the membrane.</text>
</comment>
<evidence type="ECO:0000313" key="4">
    <source>
        <dbReference type="EMBL" id="PBL02160.1"/>
    </source>
</evidence>
<dbReference type="GO" id="GO:0046872">
    <property type="term" value="F:metal ion binding"/>
    <property type="evidence" value="ECO:0007669"/>
    <property type="project" value="InterPro"/>
</dbReference>
<dbReference type="InterPro" id="IPR019832">
    <property type="entry name" value="Mn/Fe_SOD_C"/>
</dbReference>
<dbReference type="InParanoid" id="A0A2H3E3Z0"/>
<sequence>MSTLRLCVNALRSSCCRPRRLQYGYLTTRNAHARAALRYPIEAGLGEFLPPAALKVVAVDYQDGLLKQLNEETRGTEYEGMSVVTTLTTSLEDSFNILVSNLASLAINNHFFLDHLKPPPSKGSTHQDEMSSILRTQITDQYGSIAQLKSTFSAATLGMFSSGYVWLVTDSAGRMAIIPTFGAGTLLVRSRQYRAPMDDLKDLDLRRDELVPGEPFYDEYVKEVDEEWDRLAKEEELSEEGAQAMSEADQEELEEMYTPRPNTQPEAFAPVSTFKPPYKKPWQPGEREYHTSSRTLAITDPSSRQSSNSYSEDFSDRLDPSKDDVNNLGDVLYPLFCVSVHEHAWMSTGYGVWGKEEWMKKFWSVLDWAKVSDTYARVASGTGAKFAAKRSLP</sequence>
<dbReference type="GO" id="GO:0004784">
    <property type="term" value="F:superoxide dismutase activity"/>
    <property type="evidence" value="ECO:0007669"/>
    <property type="project" value="InterPro"/>
</dbReference>
<dbReference type="Pfam" id="PF02777">
    <property type="entry name" value="Sod_Fe_C"/>
    <property type="match status" value="1"/>
</dbReference>
<evidence type="ECO:0000313" key="5">
    <source>
        <dbReference type="Proteomes" id="UP000217790"/>
    </source>
</evidence>
<evidence type="ECO:0000256" key="1">
    <source>
        <dbReference type="ARBA" id="ARBA00037226"/>
    </source>
</evidence>
<dbReference type="OMA" id="YLKRFWT"/>
<organism evidence="4 5">
    <name type="scientific">Armillaria gallica</name>
    <name type="common">Bulbous honey fungus</name>
    <name type="synonym">Armillaria bulbosa</name>
    <dbReference type="NCBI Taxonomy" id="47427"/>
    <lineage>
        <taxon>Eukaryota</taxon>
        <taxon>Fungi</taxon>
        <taxon>Dikarya</taxon>
        <taxon>Basidiomycota</taxon>
        <taxon>Agaricomycotina</taxon>
        <taxon>Agaricomycetes</taxon>
        <taxon>Agaricomycetidae</taxon>
        <taxon>Agaricales</taxon>
        <taxon>Marasmiineae</taxon>
        <taxon>Physalacriaceae</taxon>
        <taxon>Armillaria</taxon>
    </lineage>
</organism>